<comment type="caution">
    <text evidence="1">The sequence shown here is derived from an EMBL/GenBank/DDBJ whole genome shotgun (WGS) entry which is preliminary data.</text>
</comment>
<name>A0A6G0KKE5_9STRA</name>
<organism evidence="1 2">
    <name type="scientific">Phytophthora fragariae</name>
    <dbReference type="NCBI Taxonomy" id="53985"/>
    <lineage>
        <taxon>Eukaryota</taxon>
        <taxon>Sar</taxon>
        <taxon>Stramenopiles</taxon>
        <taxon>Oomycota</taxon>
        <taxon>Peronosporomycetes</taxon>
        <taxon>Peronosporales</taxon>
        <taxon>Peronosporaceae</taxon>
        <taxon>Phytophthora</taxon>
    </lineage>
</organism>
<reference evidence="1 2" key="1">
    <citation type="submission" date="2018-09" db="EMBL/GenBank/DDBJ databases">
        <title>Genomic investigation of the strawberry pathogen Phytophthora fragariae indicates pathogenicity is determined by transcriptional variation in three key races.</title>
        <authorList>
            <person name="Adams T.M."/>
            <person name="Armitage A.D."/>
            <person name="Sobczyk M.K."/>
            <person name="Bates H.J."/>
            <person name="Dunwell J.M."/>
            <person name="Nellist C.F."/>
            <person name="Harrison R.J."/>
        </authorList>
    </citation>
    <scope>NUCLEOTIDE SEQUENCE [LARGE SCALE GENOMIC DNA]</scope>
    <source>
        <strain evidence="1 2">ONT-3</strain>
    </source>
</reference>
<dbReference type="AlphaFoldDB" id="A0A6G0KKE5"/>
<proteinExistence type="predicted"/>
<dbReference type="Proteomes" id="UP000488956">
    <property type="component" value="Unassembled WGS sequence"/>
</dbReference>
<accession>A0A6G0KKE5</accession>
<sequence length="73" mass="7909">MTQTTAVVAATHSKTCLAALPMSPVFRGLTLREGLAYFTASRLEKSTTIGSQEVRFGAKACYCVSQTVFSEMR</sequence>
<dbReference type="EMBL" id="QXFX01001392">
    <property type="protein sequence ID" value="KAE9091053.1"/>
    <property type="molecule type" value="Genomic_DNA"/>
</dbReference>
<evidence type="ECO:0000313" key="1">
    <source>
        <dbReference type="EMBL" id="KAE9091053.1"/>
    </source>
</evidence>
<gene>
    <name evidence="1" type="ORF">PF010_g18345</name>
</gene>
<protein>
    <submittedName>
        <fullName evidence="1">Uncharacterized protein</fullName>
    </submittedName>
</protein>
<evidence type="ECO:0000313" key="2">
    <source>
        <dbReference type="Proteomes" id="UP000488956"/>
    </source>
</evidence>